<dbReference type="GO" id="GO:0005737">
    <property type="term" value="C:cytoplasm"/>
    <property type="evidence" value="ECO:0007669"/>
    <property type="project" value="UniProtKB-ARBA"/>
</dbReference>
<dbReference type="InterPro" id="IPR050422">
    <property type="entry name" value="X-Pro_aminopeptidase_P"/>
</dbReference>
<evidence type="ECO:0000259" key="5">
    <source>
        <dbReference type="Pfam" id="PF01321"/>
    </source>
</evidence>
<dbReference type="InterPro" id="IPR029149">
    <property type="entry name" value="Creatin/AminoP/Spt16_N"/>
</dbReference>
<feature type="domain" description="Peptidase M24" evidence="4">
    <location>
        <begin position="317"/>
        <end position="528"/>
    </location>
</feature>
<dbReference type="FunFam" id="3.90.230.10:FF:000009">
    <property type="entry name" value="xaa-Pro aminopeptidase 2"/>
    <property type="match status" value="1"/>
</dbReference>
<proteinExistence type="inferred from homology"/>
<dbReference type="GO" id="GO:0070006">
    <property type="term" value="F:metalloaminopeptidase activity"/>
    <property type="evidence" value="ECO:0007669"/>
    <property type="project" value="InterPro"/>
</dbReference>
<feature type="domain" description="Creatinase N-terminal" evidence="5">
    <location>
        <begin position="17"/>
        <end position="152"/>
    </location>
</feature>
<dbReference type="Pfam" id="PF16188">
    <property type="entry name" value="Peptidase_M24_C"/>
    <property type="match status" value="1"/>
</dbReference>
<keyword evidence="8" id="KW-1185">Reference proteome</keyword>
<dbReference type="GO" id="GO:0046872">
    <property type="term" value="F:metal ion binding"/>
    <property type="evidence" value="ECO:0007669"/>
    <property type="project" value="UniProtKB-KW"/>
</dbReference>
<evidence type="ECO:0000259" key="4">
    <source>
        <dbReference type="Pfam" id="PF00557"/>
    </source>
</evidence>
<dbReference type="AlphaFoldDB" id="A0A7X6JVZ6"/>
<comment type="caution">
    <text evidence="7">The sequence shown here is derived from an EMBL/GenBank/DDBJ whole genome shotgun (WGS) entry which is preliminary data.</text>
</comment>
<dbReference type="PANTHER" id="PTHR43763">
    <property type="entry name" value="XAA-PRO AMINOPEPTIDASE 1"/>
    <property type="match status" value="1"/>
</dbReference>
<dbReference type="Proteomes" id="UP000526408">
    <property type="component" value="Unassembled WGS sequence"/>
</dbReference>
<protein>
    <submittedName>
        <fullName evidence="7">Aminopeptidase P family protein</fullName>
    </submittedName>
</protein>
<dbReference type="CDD" id="cd01085">
    <property type="entry name" value="APP"/>
    <property type="match status" value="1"/>
</dbReference>
<name>A0A7X6JVZ6_9RHOB</name>
<evidence type="ECO:0000313" key="8">
    <source>
        <dbReference type="Proteomes" id="UP000526408"/>
    </source>
</evidence>
<accession>A0A7X6JVZ6</accession>
<dbReference type="Gene3D" id="3.90.230.10">
    <property type="entry name" value="Creatinase/methionine aminopeptidase superfamily"/>
    <property type="match status" value="1"/>
</dbReference>
<evidence type="ECO:0000313" key="7">
    <source>
        <dbReference type="EMBL" id="NKX43872.1"/>
    </source>
</evidence>
<sequence length="600" mass="63934">MFQSFEAKTRPGDGAPRLAALRAEMAKAGVDGFLVPRADRFQGEYVAPCDERLAWLTGFTGSAGFAAVLSDIAGVFIDGRYRVQVKAQADLSVYTPVAWPETKLEDWLIEQLPKGGVVGYDPWLHTAAEVARLEAALGRRQIALRPMANLVDAVWADRPGPPMAPARAWPVAHAGRSAAEKLALVAGTLAEAGEDAALITQPDSLCWLLNLRGADVAHTPLMQAMGILRRSGALDLFVAAEKLAGVDLPDGVTLRDPATLATVLAAETGRVRVDGSSAPAAAKALLEEGAAEVVEGTDPCLMPKARKHPAEIAATTAAHLRDGAAVARFLAWFDREAPKGQLTEIDVVEALEGFRRETGVLKEISFDTIAGAGANGAIVHYRVTRETNAPVRPGQLFLIDSGAQYEDGTTDITRTLPVGDGVAQVAREAFTQVLQGMIAIHRARFPKGVAGGHLDALARAPLWAAGRDYDHGTGHGVGVYLGVHEGPQRIARISTLPLEPGMILSNEPGYYREGDFGIRIENLVVVVEAPPVAGGDAHRAMLGFETLTWAPIDRRLVVPAMLAPWERDWLNAYHAEVLGKIGPLVDADTRTWLQAACAAI</sequence>
<feature type="domain" description="Peptidase M24 C-terminal" evidence="6">
    <location>
        <begin position="541"/>
        <end position="600"/>
    </location>
</feature>
<dbReference type="Gene3D" id="3.40.350.10">
    <property type="entry name" value="Creatinase/prolidase N-terminal domain"/>
    <property type="match status" value="2"/>
</dbReference>
<evidence type="ECO:0000259" key="6">
    <source>
        <dbReference type="Pfam" id="PF16188"/>
    </source>
</evidence>
<gene>
    <name evidence="7" type="ORF">HCU73_04655</name>
</gene>
<dbReference type="InterPro" id="IPR000994">
    <property type="entry name" value="Pept_M24"/>
</dbReference>
<keyword evidence="7" id="KW-0031">Aminopeptidase</keyword>
<comment type="similarity">
    <text evidence="1">Belongs to the peptidase M24B family.</text>
</comment>
<evidence type="ECO:0000256" key="3">
    <source>
        <dbReference type="ARBA" id="ARBA00022801"/>
    </source>
</evidence>
<evidence type="ECO:0000256" key="2">
    <source>
        <dbReference type="ARBA" id="ARBA00022723"/>
    </source>
</evidence>
<organism evidence="7 8">
    <name type="scientific">Roseicyclus persicicus</name>
    <dbReference type="NCBI Taxonomy" id="2650661"/>
    <lineage>
        <taxon>Bacteria</taxon>
        <taxon>Pseudomonadati</taxon>
        <taxon>Pseudomonadota</taxon>
        <taxon>Alphaproteobacteria</taxon>
        <taxon>Rhodobacterales</taxon>
        <taxon>Roseobacteraceae</taxon>
        <taxon>Roseicyclus</taxon>
    </lineage>
</organism>
<dbReference type="InterPro" id="IPR032416">
    <property type="entry name" value="Peptidase_M24_C"/>
</dbReference>
<keyword evidence="2" id="KW-0479">Metal-binding</keyword>
<dbReference type="SUPFAM" id="SSF53092">
    <property type="entry name" value="Creatinase/prolidase N-terminal domain"/>
    <property type="match status" value="1"/>
</dbReference>
<dbReference type="PANTHER" id="PTHR43763:SF6">
    <property type="entry name" value="XAA-PRO AMINOPEPTIDASE 1"/>
    <property type="match status" value="1"/>
</dbReference>
<reference evidence="7 8" key="1">
    <citation type="submission" date="2020-04" db="EMBL/GenBank/DDBJ databases">
        <authorList>
            <person name="Yoon J."/>
        </authorList>
    </citation>
    <scope>NUCLEOTIDE SEQUENCE [LARGE SCALE GENOMIC DNA]</scope>
    <source>
        <strain evidence="7 8">KMU-115</strain>
    </source>
</reference>
<keyword evidence="7" id="KW-0645">Protease</keyword>
<dbReference type="Pfam" id="PF16189">
    <property type="entry name" value="Creatinase_N_2"/>
    <property type="match status" value="1"/>
</dbReference>
<dbReference type="RefSeq" id="WP_168622212.1">
    <property type="nucleotide sequence ID" value="NZ_JAAZQQ010000001.1"/>
</dbReference>
<evidence type="ECO:0000256" key="1">
    <source>
        <dbReference type="ARBA" id="ARBA00008766"/>
    </source>
</evidence>
<dbReference type="InterPro" id="IPR000587">
    <property type="entry name" value="Creatinase_N"/>
</dbReference>
<dbReference type="Pfam" id="PF01321">
    <property type="entry name" value="Creatinase_N"/>
    <property type="match status" value="1"/>
</dbReference>
<dbReference type="SUPFAM" id="SSF55920">
    <property type="entry name" value="Creatinase/aminopeptidase"/>
    <property type="match status" value="1"/>
</dbReference>
<dbReference type="InterPro" id="IPR033740">
    <property type="entry name" value="Pept_M24B"/>
</dbReference>
<dbReference type="EMBL" id="JAAZQQ010000001">
    <property type="protein sequence ID" value="NKX43872.1"/>
    <property type="molecule type" value="Genomic_DNA"/>
</dbReference>
<dbReference type="InterPro" id="IPR036005">
    <property type="entry name" value="Creatinase/aminopeptidase-like"/>
</dbReference>
<keyword evidence="3" id="KW-0378">Hydrolase</keyword>
<dbReference type="Pfam" id="PF00557">
    <property type="entry name" value="Peptidase_M24"/>
    <property type="match status" value="1"/>
</dbReference>